<accession>A0A0Q0YXS8</accession>
<keyword evidence="6 12" id="KW-0378">Hydrolase</keyword>
<dbReference type="InterPro" id="IPR014001">
    <property type="entry name" value="Helicase_ATP-bd"/>
</dbReference>
<dbReference type="SMART" id="SM00487">
    <property type="entry name" value="DEXDc"/>
    <property type="match status" value="1"/>
</dbReference>
<dbReference type="PANTHER" id="PTHR47963:SF9">
    <property type="entry name" value="CRISPR-ASSOCIATED ENDONUCLEASE_HELICASE CAS3"/>
    <property type="match status" value="1"/>
</dbReference>
<gene>
    <name evidence="12" type="primary">cas3</name>
    <name evidence="12" type="ORF">Clow_00229</name>
</gene>
<dbReference type="InterPro" id="IPR011545">
    <property type="entry name" value="DEAD/DEAH_box_helicase_dom"/>
</dbReference>
<keyword evidence="3" id="KW-0540">Nuclease</keyword>
<comment type="similarity">
    <text evidence="1">In the N-terminal section; belongs to the CRISPR-associated nuclease Cas3-HD family.</text>
</comment>
<dbReference type="SUPFAM" id="SSF52540">
    <property type="entry name" value="P-loop containing nucleoside triphosphate hydrolases"/>
    <property type="match status" value="1"/>
</dbReference>
<sequence length="925" mass="101621">MLCHMMNDGMDYDSIIQVMNPQVTALWAKSGDETGWLSLPQHLLDSACVAERLWEGWLAPVLKARIAEGTGLAGKEVKILVAWLTGCHDLGKATSFFQYQIEPRPECAHIVEGVREAGFLPVQRSTKEKLPHALASEVIVGRWLWEQGIDGKVAQSLAQIPGAHHGIATDPVTLQAAKGIIERHPEPWHQAQNELMEAMTQATGMTTEILAKTKRLDTRTQQLITGLVIMADWIASNAEAFPMAITTTQEERVNNGMEAVVLTGPWRGEVPELGSEDLIDAYYRATFGWPEHFGARPIQKAIVQALDEVDGPCLIIVEAPTGEGKTETALAAAHIIAARTGAQGAVFAAPTMATANGLFERVLDWAGTVSGEVTSMYLGHSKSALSAEYQRLPLHSIEEEAGGHGEVVATQWLKGNKRGVLSNFVVCTVDQVLMLALQAKHSMLRHLGLAGKVIIVDEVHAYDAYMGSYLHKALEWLQAYGASVVLMSATLPVEQKSALARAYGDTPAEGTGYPLLTVVDKRGMREYEVPARPTELHAQVELIDDAPAALIPHLEGGGCVLVVCNTIRRAQETYSLLSEHFPGEVELHHAAFMASDRAEKEDALRAALGPRAHRGEGRPERRFVVATQVVEQSLDIDVDLLITDVAPMDLLIQRVGRLHRHGRPAEDRPEHLREPRVLIRGIEERSPVPVFERGTAAIYDSKILLATMAVLEDRVLAHGLRRPDDIAPLVHATYSADLEVPEVWREAWEKAVGESEAERERSEGRAGTYQVPGIALAGKYHSLFVRYAKNRARKKEEAGLAQVRDAAPTVEVIPIIGTEYGYRPLGYEGADIAEGDTPDYPLSRRLAGNTVRLPGRLTKRERDFTRVIDQLEQETPVGWAQSYLLKGQVALVLNENCEADLAGTRLRYSTELGLEEKRDKEGQGR</sequence>
<dbReference type="PROSITE" id="PS51643">
    <property type="entry name" value="HD_CAS3"/>
    <property type="match status" value="1"/>
</dbReference>
<evidence type="ECO:0000259" key="11">
    <source>
        <dbReference type="PROSITE" id="PS51643"/>
    </source>
</evidence>
<dbReference type="InterPro" id="IPR054712">
    <property type="entry name" value="Cas3-like_dom"/>
</dbReference>
<evidence type="ECO:0000313" key="13">
    <source>
        <dbReference type="Proteomes" id="UP000050488"/>
    </source>
</evidence>
<dbReference type="GO" id="GO:0016787">
    <property type="term" value="F:hydrolase activity"/>
    <property type="evidence" value="ECO:0007669"/>
    <property type="project" value="UniProtKB-KW"/>
</dbReference>
<evidence type="ECO:0000256" key="1">
    <source>
        <dbReference type="ARBA" id="ARBA00006847"/>
    </source>
</evidence>
<proteinExistence type="inferred from homology"/>
<comment type="caution">
    <text evidence="12">The sequence shown here is derived from an EMBL/GenBank/DDBJ whole genome shotgun (WGS) entry which is preliminary data.</text>
</comment>
<dbReference type="EC" id="3.1.-.-" evidence="12"/>
<feature type="domain" description="Helicase ATP-binding" evidence="10">
    <location>
        <begin position="306"/>
        <end position="509"/>
    </location>
</feature>
<dbReference type="PROSITE" id="PS51192">
    <property type="entry name" value="HELICASE_ATP_BIND_1"/>
    <property type="match status" value="1"/>
</dbReference>
<evidence type="ECO:0000256" key="5">
    <source>
        <dbReference type="ARBA" id="ARBA00022741"/>
    </source>
</evidence>
<dbReference type="Gene3D" id="1.10.3210.30">
    <property type="match status" value="1"/>
</dbReference>
<dbReference type="Pfam" id="PF18019">
    <property type="entry name" value="Cas3_HD"/>
    <property type="match status" value="1"/>
</dbReference>
<reference evidence="12 13" key="1">
    <citation type="submission" date="2015-10" db="EMBL/GenBank/DDBJ databases">
        <title>Corynebacteirum lowii and Corynebacterium oculi species nova, derived from human clinical disease and and emended description of Corynebacterium mastiditis.</title>
        <authorList>
            <person name="Bernard K."/>
            <person name="Pacheco A.L."/>
            <person name="Mcdougall C."/>
            <person name="Burtx T."/>
            <person name="Weibe D."/>
            <person name="Tyler S."/>
            <person name="Olson A.B."/>
            <person name="Cnockaert M."/>
            <person name="Eguchi H."/>
            <person name="Kuwahara T."/>
            <person name="Nakayama-Imaohji H."/>
            <person name="Boudewijins M."/>
            <person name="Van Hoecke F."/>
            <person name="Bernier A.-M."/>
            <person name="Vandamme P."/>
        </authorList>
    </citation>
    <scope>NUCLEOTIDE SEQUENCE [LARGE SCALE GENOMIC DNA]</scope>
    <source>
        <strain evidence="12 13">NML 130206</strain>
    </source>
</reference>
<dbReference type="GO" id="GO:0003724">
    <property type="term" value="F:RNA helicase activity"/>
    <property type="evidence" value="ECO:0007669"/>
    <property type="project" value="TreeGrafter"/>
</dbReference>
<dbReference type="GO" id="GO:0004518">
    <property type="term" value="F:nuclease activity"/>
    <property type="evidence" value="ECO:0007669"/>
    <property type="project" value="UniProtKB-KW"/>
</dbReference>
<feature type="domain" description="HD Cas3-type" evidence="11">
    <location>
        <begin position="32"/>
        <end position="234"/>
    </location>
</feature>
<dbReference type="NCBIfam" id="TIGR01587">
    <property type="entry name" value="cas3_core"/>
    <property type="match status" value="1"/>
</dbReference>
<dbReference type="PANTHER" id="PTHR47963">
    <property type="entry name" value="DEAD-BOX ATP-DEPENDENT RNA HELICASE 47, MITOCHONDRIAL"/>
    <property type="match status" value="1"/>
</dbReference>
<dbReference type="InterPro" id="IPR027417">
    <property type="entry name" value="P-loop_NTPase"/>
</dbReference>
<dbReference type="GO" id="GO:0005524">
    <property type="term" value="F:ATP binding"/>
    <property type="evidence" value="ECO:0007669"/>
    <property type="project" value="UniProtKB-KW"/>
</dbReference>
<dbReference type="GO" id="GO:0046872">
    <property type="term" value="F:metal ion binding"/>
    <property type="evidence" value="ECO:0007669"/>
    <property type="project" value="UniProtKB-KW"/>
</dbReference>
<dbReference type="InterPro" id="IPR006483">
    <property type="entry name" value="CRISPR-assoc_Cas3_HD"/>
</dbReference>
<keyword evidence="4" id="KW-0479">Metal-binding</keyword>
<keyword evidence="8" id="KW-0067">ATP-binding</keyword>
<dbReference type="Pfam" id="PF18395">
    <property type="entry name" value="Cas3_C"/>
    <property type="match status" value="1"/>
</dbReference>
<comment type="similarity">
    <text evidence="2">In the central section; belongs to the CRISPR-associated helicase Cas3 family.</text>
</comment>
<dbReference type="InterPro" id="IPR038257">
    <property type="entry name" value="CRISPR-assoc_Cas3_HD_sf"/>
</dbReference>
<organism evidence="12 13">
    <name type="scientific">Corynebacterium lowii</name>
    <dbReference type="NCBI Taxonomy" id="1544413"/>
    <lineage>
        <taxon>Bacteria</taxon>
        <taxon>Bacillati</taxon>
        <taxon>Actinomycetota</taxon>
        <taxon>Actinomycetes</taxon>
        <taxon>Mycobacteriales</taxon>
        <taxon>Corynebacteriaceae</taxon>
        <taxon>Corynebacterium</taxon>
    </lineage>
</organism>
<evidence type="ECO:0000313" key="12">
    <source>
        <dbReference type="EMBL" id="KQB87176.1"/>
    </source>
</evidence>
<dbReference type="GO" id="GO:0003723">
    <property type="term" value="F:RNA binding"/>
    <property type="evidence" value="ECO:0007669"/>
    <property type="project" value="TreeGrafter"/>
</dbReference>
<dbReference type="InterPro" id="IPR041372">
    <property type="entry name" value="Cas3_C"/>
</dbReference>
<keyword evidence="7 12" id="KW-0347">Helicase</keyword>
<evidence type="ECO:0000256" key="4">
    <source>
        <dbReference type="ARBA" id="ARBA00022723"/>
    </source>
</evidence>
<dbReference type="InterPro" id="IPR050547">
    <property type="entry name" value="DEAD_box_RNA_helicases"/>
</dbReference>
<evidence type="ECO:0000256" key="3">
    <source>
        <dbReference type="ARBA" id="ARBA00022722"/>
    </source>
</evidence>
<evidence type="ECO:0000256" key="8">
    <source>
        <dbReference type="ARBA" id="ARBA00022840"/>
    </source>
</evidence>
<protein>
    <submittedName>
        <fullName evidence="12">CRISPR-associated nuclease/helicase Cas3</fullName>
        <ecNumber evidence="12">3.1.-.-</ecNumber>
    </submittedName>
</protein>
<dbReference type="InterPro" id="IPR001650">
    <property type="entry name" value="Helicase_C-like"/>
</dbReference>
<dbReference type="GO" id="GO:0051607">
    <property type="term" value="P:defense response to virus"/>
    <property type="evidence" value="ECO:0007669"/>
    <property type="project" value="UniProtKB-KW"/>
</dbReference>
<dbReference type="Pfam" id="PF00270">
    <property type="entry name" value="DEAD"/>
    <property type="match status" value="1"/>
</dbReference>
<dbReference type="Proteomes" id="UP000050488">
    <property type="component" value="Unassembled WGS sequence"/>
</dbReference>
<evidence type="ECO:0000256" key="7">
    <source>
        <dbReference type="ARBA" id="ARBA00022806"/>
    </source>
</evidence>
<name>A0A0Q0YXS8_9CORY</name>
<dbReference type="PATRIC" id="fig|1544413.3.peg.229"/>
<dbReference type="NCBIfam" id="TIGR01596">
    <property type="entry name" value="cas3_HD"/>
    <property type="match status" value="1"/>
</dbReference>
<evidence type="ECO:0000259" key="10">
    <source>
        <dbReference type="PROSITE" id="PS51192"/>
    </source>
</evidence>
<dbReference type="AlphaFoldDB" id="A0A0Q0YXS8"/>
<evidence type="ECO:0000256" key="6">
    <source>
        <dbReference type="ARBA" id="ARBA00022801"/>
    </source>
</evidence>
<dbReference type="Gene3D" id="3.40.50.300">
    <property type="entry name" value="P-loop containing nucleotide triphosphate hydrolases"/>
    <property type="match status" value="2"/>
</dbReference>
<dbReference type="Pfam" id="PF22590">
    <property type="entry name" value="Cas3-like_C_2"/>
    <property type="match status" value="1"/>
</dbReference>
<dbReference type="STRING" id="1544413.Clow_00229"/>
<keyword evidence="13" id="KW-1185">Reference proteome</keyword>
<keyword evidence="5" id="KW-0547">Nucleotide-binding</keyword>
<evidence type="ECO:0000256" key="9">
    <source>
        <dbReference type="ARBA" id="ARBA00023118"/>
    </source>
</evidence>
<dbReference type="SMART" id="SM00490">
    <property type="entry name" value="HELICc"/>
    <property type="match status" value="1"/>
</dbReference>
<dbReference type="EMBL" id="LKEV01000001">
    <property type="protein sequence ID" value="KQB87176.1"/>
    <property type="molecule type" value="Genomic_DNA"/>
</dbReference>
<keyword evidence="9" id="KW-0051">Antiviral defense</keyword>
<dbReference type="InterPro" id="IPR006474">
    <property type="entry name" value="Helicase_Cas3_CRISPR-ass_core"/>
</dbReference>
<evidence type="ECO:0000256" key="2">
    <source>
        <dbReference type="ARBA" id="ARBA00009046"/>
    </source>
</evidence>
<dbReference type="CDD" id="cd09641">
    <property type="entry name" value="Cas3''_I"/>
    <property type="match status" value="1"/>
</dbReference>